<dbReference type="AlphaFoldDB" id="A0A024TRQ4"/>
<dbReference type="STRING" id="157072.A0A024TRQ4"/>
<sequence>MSRSETLMGVQQVPLAPMYKCSTKRERREFMDEYLAYSRCVEALNRGVGGVLFLEPLAACIDQKIVPRVCEHDFGKPFEEITEDEWRDYFLSAREVHELDLDWVAKAMAPLKMDTRICDVESRVGRLLADFYEKLEQLDVVHLSSQEPKQSVKILTAAIRPAALKATVERQLAREANKAYKASVPAFDRWLIQLLDNFMLFESQMVMAEKKPEEKPRLQYGKTYRQPQQRKPDGQAKGVVPAKQVLFAKGCLKCGSDDHKVVQCPKCAPEEAHRLLEQRAKRPPVAANTPAAAPSGMLAAKKNVVGAAIDSKKPKLEAPQAPRTVHCSVNGMEALALLDSGADQSVISPALIARLKEAGALLAPACKLDSVLELGGFMEEMKLSVDREVKLKLTFD</sequence>
<organism evidence="4">
    <name type="scientific">Aphanomyces invadans</name>
    <dbReference type="NCBI Taxonomy" id="157072"/>
    <lineage>
        <taxon>Eukaryota</taxon>
        <taxon>Sar</taxon>
        <taxon>Stramenopiles</taxon>
        <taxon>Oomycota</taxon>
        <taxon>Saprolegniomycetes</taxon>
        <taxon>Saprolegniales</taxon>
        <taxon>Verrucalvaceae</taxon>
        <taxon>Aphanomyces</taxon>
    </lineage>
</organism>
<dbReference type="GeneID" id="20087057"/>
<dbReference type="PROSITE" id="PS50175">
    <property type="entry name" value="ASP_PROT_RETROV"/>
    <property type="match status" value="1"/>
</dbReference>
<evidence type="ECO:0000256" key="1">
    <source>
        <dbReference type="ARBA" id="ARBA00022801"/>
    </source>
</evidence>
<gene>
    <name evidence="4" type="ORF">H310_10007</name>
</gene>
<feature type="region of interest" description="Disordered" evidence="2">
    <location>
        <begin position="211"/>
        <end position="238"/>
    </location>
</feature>
<feature type="domain" description="Peptidase A2" evidence="3">
    <location>
        <begin position="334"/>
        <end position="348"/>
    </location>
</feature>
<name>A0A024TRQ4_9STRA</name>
<evidence type="ECO:0000256" key="2">
    <source>
        <dbReference type="SAM" id="MobiDB-lite"/>
    </source>
</evidence>
<protein>
    <recommendedName>
        <fullName evidence="3">Peptidase A2 domain-containing protein</fullName>
    </recommendedName>
</protein>
<dbReference type="GO" id="GO:0004190">
    <property type="term" value="F:aspartic-type endopeptidase activity"/>
    <property type="evidence" value="ECO:0007669"/>
    <property type="project" value="InterPro"/>
</dbReference>
<dbReference type="InterPro" id="IPR001995">
    <property type="entry name" value="Peptidase_A2_cat"/>
</dbReference>
<dbReference type="VEuPathDB" id="FungiDB:H310_10007"/>
<dbReference type="eggNOG" id="ENOG502S54S">
    <property type="taxonomic scope" value="Eukaryota"/>
</dbReference>
<dbReference type="InterPro" id="IPR021109">
    <property type="entry name" value="Peptidase_aspartic_dom_sf"/>
</dbReference>
<accession>A0A024TRQ4</accession>
<dbReference type="SUPFAM" id="SSF50630">
    <property type="entry name" value="Acid proteases"/>
    <property type="match status" value="1"/>
</dbReference>
<dbReference type="EMBL" id="KI913975">
    <property type="protein sequence ID" value="ETV96689.1"/>
    <property type="molecule type" value="Genomic_DNA"/>
</dbReference>
<proteinExistence type="predicted"/>
<reference evidence="4" key="1">
    <citation type="submission" date="2013-12" db="EMBL/GenBank/DDBJ databases">
        <title>The Genome Sequence of Aphanomyces invadans NJM9701.</title>
        <authorList>
            <consortium name="The Broad Institute Genomics Platform"/>
            <person name="Russ C."/>
            <person name="Tyler B."/>
            <person name="van West P."/>
            <person name="Dieguez-Uribeondo J."/>
            <person name="Young S.K."/>
            <person name="Zeng Q."/>
            <person name="Gargeya S."/>
            <person name="Fitzgerald M."/>
            <person name="Abouelleil A."/>
            <person name="Alvarado L."/>
            <person name="Chapman S.B."/>
            <person name="Gainer-Dewar J."/>
            <person name="Goldberg J."/>
            <person name="Griggs A."/>
            <person name="Gujja S."/>
            <person name="Hansen M."/>
            <person name="Howarth C."/>
            <person name="Imamovic A."/>
            <person name="Ireland A."/>
            <person name="Larimer J."/>
            <person name="McCowan C."/>
            <person name="Murphy C."/>
            <person name="Pearson M."/>
            <person name="Poon T.W."/>
            <person name="Priest M."/>
            <person name="Roberts A."/>
            <person name="Saif S."/>
            <person name="Shea T."/>
            <person name="Sykes S."/>
            <person name="Wortman J."/>
            <person name="Nusbaum C."/>
            <person name="Birren B."/>
        </authorList>
    </citation>
    <scope>NUCLEOTIDE SEQUENCE [LARGE SCALE GENOMIC DNA]</scope>
    <source>
        <strain evidence="4">NJM9701</strain>
    </source>
</reference>
<dbReference type="GO" id="GO:0006508">
    <property type="term" value="P:proteolysis"/>
    <property type="evidence" value="ECO:0007669"/>
    <property type="project" value="InterPro"/>
</dbReference>
<dbReference type="OrthoDB" id="78257at2759"/>
<dbReference type="Gene3D" id="2.40.70.10">
    <property type="entry name" value="Acid Proteases"/>
    <property type="match status" value="1"/>
</dbReference>
<keyword evidence="1" id="KW-0378">Hydrolase</keyword>
<evidence type="ECO:0000259" key="3">
    <source>
        <dbReference type="PROSITE" id="PS50175"/>
    </source>
</evidence>
<dbReference type="RefSeq" id="XP_008874466.1">
    <property type="nucleotide sequence ID" value="XM_008876244.1"/>
</dbReference>
<evidence type="ECO:0000313" key="4">
    <source>
        <dbReference type="EMBL" id="ETV96689.1"/>
    </source>
</evidence>